<dbReference type="GO" id="GO:0085020">
    <property type="term" value="P:protein K6-linked ubiquitination"/>
    <property type="evidence" value="ECO:0007669"/>
    <property type="project" value="TreeGrafter"/>
</dbReference>
<feature type="compositionally biased region" description="Pro residues" evidence="5">
    <location>
        <begin position="219"/>
        <end position="243"/>
    </location>
</feature>
<dbReference type="Gene3D" id="1.25.40.20">
    <property type="entry name" value="Ankyrin repeat-containing domain"/>
    <property type="match status" value="1"/>
</dbReference>
<feature type="region of interest" description="Disordered" evidence="5">
    <location>
        <begin position="402"/>
        <end position="429"/>
    </location>
</feature>
<feature type="region of interest" description="Disordered" evidence="5">
    <location>
        <begin position="556"/>
        <end position="581"/>
    </location>
</feature>
<feature type="domain" description="C3H1-type" evidence="6">
    <location>
        <begin position="151"/>
        <end position="175"/>
    </location>
</feature>
<reference evidence="7" key="1">
    <citation type="submission" date="2023-03" db="EMBL/GenBank/DDBJ databases">
        <title>Massive genome expansion in bonnet fungi (Mycena s.s.) driven by repeated elements and novel gene families across ecological guilds.</title>
        <authorList>
            <consortium name="Lawrence Berkeley National Laboratory"/>
            <person name="Harder C.B."/>
            <person name="Miyauchi S."/>
            <person name="Viragh M."/>
            <person name="Kuo A."/>
            <person name="Thoen E."/>
            <person name="Andreopoulos B."/>
            <person name="Lu D."/>
            <person name="Skrede I."/>
            <person name="Drula E."/>
            <person name="Henrissat B."/>
            <person name="Morin E."/>
            <person name="Kohler A."/>
            <person name="Barry K."/>
            <person name="LaButti K."/>
            <person name="Morin E."/>
            <person name="Salamov A."/>
            <person name="Lipzen A."/>
            <person name="Mereny Z."/>
            <person name="Hegedus B."/>
            <person name="Baldrian P."/>
            <person name="Stursova M."/>
            <person name="Weitz H."/>
            <person name="Taylor A."/>
            <person name="Grigoriev I.V."/>
            <person name="Nagy L.G."/>
            <person name="Martin F."/>
            <person name="Kauserud H."/>
        </authorList>
    </citation>
    <scope>NUCLEOTIDE SEQUENCE</scope>
    <source>
        <strain evidence="7">9144</strain>
    </source>
</reference>
<dbReference type="Pfam" id="PF14608">
    <property type="entry name" value="zf-CCCH_2"/>
    <property type="match status" value="2"/>
</dbReference>
<evidence type="ECO:0000256" key="2">
    <source>
        <dbReference type="ARBA" id="ARBA00023043"/>
    </source>
</evidence>
<feature type="non-terminal residue" evidence="7">
    <location>
        <position position="1"/>
    </location>
</feature>
<comment type="caution">
    <text evidence="7">The sequence shown here is derived from an EMBL/GenBank/DDBJ whole genome shotgun (WGS) entry which is preliminary data.</text>
</comment>
<feature type="region of interest" description="Disordered" evidence="5">
    <location>
        <begin position="267"/>
        <end position="372"/>
    </location>
</feature>
<feature type="region of interest" description="Disordered" evidence="5">
    <location>
        <begin position="459"/>
        <end position="481"/>
    </location>
</feature>
<feature type="region of interest" description="Disordered" evidence="5">
    <location>
        <begin position="206"/>
        <end position="253"/>
    </location>
</feature>
<gene>
    <name evidence="7" type="ORF">GGX14DRAFT_589360</name>
</gene>
<dbReference type="Pfam" id="PF12796">
    <property type="entry name" value="Ank_2"/>
    <property type="match status" value="1"/>
</dbReference>
<evidence type="ECO:0000313" key="7">
    <source>
        <dbReference type="EMBL" id="KAJ7193372.1"/>
    </source>
</evidence>
<dbReference type="GO" id="GO:0004842">
    <property type="term" value="F:ubiquitin-protein transferase activity"/>
    <property type="evidence" value="ECO:0007669"/>
    <property type="project" value="TreeGrafter"/>
</dbReference>
<feature type="domain" description="C3H1-type" evidence="6">
    <location>
        <begin position="371"/>
        <end position="398"/>
    </location>
</feature>
<feature type="zinc finger region" description="C3H1-type" evidence="4">
    <location>
        <begin position="151"/>
        <end position="175"/>
    </location>
</feature>
<dbReference type="PROSITE" id="PS50088">
    <property type="entry name" value="ANK_REPEAT"/>
    <property type="match status" value="1"/>
</dbReference>
<dbReference type="AlphaFoldDB" id="A0AAD6XZ25"/>
<dbReference type="InterPro" id="IPR036770">
    <property type="entry name" value="Ankyrin_rpt-contain_sf"/>
</dbReference>
<evidence type="ECO:0000259" key="6">
    <source>
        <dbReference type="PROSITE" id="PS50103"/>
    </source>
</evidence>
<dbReference type="SMART" id="SM00356">
    <property type="entry name" value="ZnF_C3H1"/>
    <property type="match status" value="2"/>
</dbReference>
<evidence type="ECO:0000256" key="4">
    <source>
        <dbReference type="PROSITE-ProRule" id="PRU00723"/>
    </source>
</evidence>
<dbReference type="PANTHER" id="PTHR24171:SF8">
    <property type="entry name" value="BRCA1-ASSOCIATED RING DOMAIN PROTEIN 1"/>
    <property type="match status" value="1"/>
</dbReference>
<name>A0AAD6XZ25_9AGAR</name>
<keyword evidence="4" id="KW-0862">Zinc</keyword>
<dbReference type="PANTHER" id="PTHR24171">
    <property type="entry name" value="ANKYRIN REPEAT DOMAIN-CONTAINING PROTEIN 39-RELATED"/>
    <property type="match status" value="1"/>
</dbReference>
<dbReference type="InterPro" id="IPR002110">
    <property type="entry name" value="Ankyrin_rpt"/>
</dbReference>
<evidence type="ECO:0000256" key="1">
    <source>
        <dbReference type="ARBA" id="ARBA00022737"/>
    </source>
</evidence>
<keyword evidence="2 3" id="KW-0040">ANK repeat</keyword>
<dbReference type="PROSITE" id="PS50103">
    <property type="entry name" value="ZF_C3H1"/>
    <property type="match status" value="2"/>
</dbReference>
<feature type="repeat" description="ANK" evidence="3">
    <location>
        <begin position="34"/>
        <end position="66"/>
    </location>
</feature>
<evidence type="ECO:0000313" key="8">
    <source>
        <dbReference type="Proteomes" id="UP001219525"/>
    </source>
</evidence>
<dbReference type="SMART" id="SM00248">
    <property type="entry name" value="ANK"/>
    <property type="match status" value="1"/>
</dbReference>
<evidence type="ECO:0000256" key="5">
    <source>
        <dbReference type="SAM" id="MobiDB-lite"/>
    </source>
</evidence>
<keyword evidence="1" id="KW-0677">Repeat</keyword>
<dbReference type="SUPFAM" id="SSF48403">
    <property type="entry name" value="Ankyrin repeat"/>
    <property type="match status" value="1"/>
</dbReference>
<feature type="compositionally biased region" description="Polar residues" evidence="5">
    <location>
        <begin position="305"/>
        <end position="316"/>
    </location>
</feature>
<evidence type="ECO:0000256" key="3">
    <source>
        <dbReference type="PROSITE-ProRule" id="PRU00023"/>
    </source>
</evidence>
<proteinExistence type="predicted"/>
<dbReference type="PROSITE" id="PS50297">
    <property type="entry name" value="ANK_REP_REGION"/>
    <property type="match status" value="1"/>
</dbReference>
<protein>
    <recommendedName>
        <fullName evidence="6">C3H1-type domain-containing protein</fullName>
    </recommendedName>
</protein>
<accession>A0AAD6XZ25</accession>
<dbReference type="Proteomes" id="UP001219525">
    <property type="component" value="Unassembled WGS sequence"/>
</dbReference>
<organism evidence="7 8">
    <name type="scientific">Mycena pura</name>
    <dbReference type="NCBI Taxonomy" id="153505"/>
    <lineage>
        <taxon>Eukaryota</taxon>
        <taxon>Fungi</taxon>
        <taxon>Dikarya</taxon>
        <taxon>Basidiomycota</taxon>
        <taxon>Agaricomycotina</taxon>
        <taxon>Agaricomycetes</taxon>
        <taxon>Agaricomycetidae</taxon>
        <taxon>Agaricales</taxon>
        <taxon>Marasmiineae</taxon>
        <taxon>Mycenaceae</taxon>
        <taxon>Mycena</taxon>
    </lineage>
</organism>
<sequence>MVSVLWKACSQGDLDAVHTALAAEHVDIEVKDHTGSTPLIEAIKNGHADVVRVLLDKGADPTNASSQGLPETYTSDQNILGMLNFARSKLARDSSSSQENGYDTSAYAPPTNYPYYANINGAPPPDVYYPPQMPLENNRSHRNNLPPPEVASAIPCRYFPACRYGSECMFQHPQGPYFQGPLPPPAPYPTSYDQMPPQSYAPYYPVSPPSFPPMNRQAPMPPQQGQPIPPPPSSEMMPPPPPQAHFSPNGAPAMPYGPISPLMYSHPGQAPLPMTIPPLPPLHQGSAPAQQPPRDAFNPSPPSAPQSGFVLQQNPVTAPYPHVNGNGSAGYPDANDAIKSPQLNPQPDAVAPRQDVTNRRGNGRRGSFASRKQAPPCIFFPMGRCKNGDDCRFPHIIPQEGATGHTSFYPSRGGGPRPRGHANGNGSATVDERMSNLSIQPVRGAHLYSTSLEINLSLQHGHSGPASRGRGGKPNMNGQAHKKAAFVKQRVPNADEFPVLGGTITPTRSSGVNGLPNGHGPTAAQVLLAPRPVRSNSSQALTPRAVSPEHIMQEAKPEVNGTTEAPSLPVSFASIATPGAD</sequence>
<feature type="zinc finger region" description="C3H1-type" evidence="4">
    <location>
        <begin position="371"/>
        <end position="398"/>
    </location>
</feature>
<keyword evidence="4" id="KW-0863">Zinc-finger</keyword>
<dbReference type="EMBL" id="JARJCW010000109">
    <property type="protein sequence ID" value="KAJ7193372.1"/>
    <property type="molecule type" value="Genomic_DNA"/>
</dbReference>
<dbReference type="GO" id="GO:0008270">
    <property type="term" value="F:zinc ion binding"/>
    <property type="evidence" value="ECO:0007669"/>
    <property type="project" value="UniProtKB-KW"/>
</dbReference>
<dbReference type="Gene3D" id="4.10.1000.10">
    <property type="entry name" value="Zinc finger, CCCH-type"/>
    <property type="match status" value="1"/>
</dbReference>
<keyword evidence="4" id="KW-0479">Metal-binding</keyword>
<keyword evidence="8" id="KW-1185">Reference proteome</keyword>
<dbReference type="InterPro" id="IPR000571">
    <property type="entry name" value="Znf_CCCH"/>
</dbReference>
<dbReference type="GO" id="GO:0010468">
    <property type="term" value="P:regulation of gene expression"/>
    <property type="evidence" value="ECO:0007669"/>
    <property type="project" value="UniProtKB-ARBA"/>
</dbReference>